<accession>A0ABU6K967</accession>
<gene>
    <name evidence="2" type="ORF">VVD49_20490</name>
</gene>
<reference evidence="2 3" key="1">
    <citation type="submission" date="2024-01" db="EMBL/GenBank/DDBJ databases">
        <title>Uliginosibacterium soil sp. nov.</title>
        <authorList>
            <person name="Lv Y."/>
        </authorList>
    </citation>
    <scope>NUCLEOTIDE SEQUENCE [LARGE SCALE GENOMIC DNA]</scope>
    <source>
        <strain evidence="2 3">H3</strain>
    </source>
</reference>
<dbReference type="InterPro" id="IPR020471">
    <property type="entry name" value="AKR"/>
</dbReference>
<sequence length="293" mass="31787">MPAIALGTVQFGLDYGLTNSSGQLSDREAQRILQVAQEAGIVWLDTAAAYGNAEERLGQLLGGDKHFSLCSKTLPTPQGQSVLASAQRSLDLSLTRLRRDHVDALLIHAVGDLLGAEGDRLWQWMASARQQGMAHSIGVSVYDEAEIDAVLERASPDWIQLPCSVLDQRLVTTGVLERLAVRGIRLQARSLLLQGVVNVAPDKLPQPLMALHEPLSKLRRAADQHGVSAIDMALAWAAAQPIELAVLGVTTADELLQCVEAFQRRVELDWSAFACDDPAALDPRKWPKGMRPA</sequence>
<dbReference type="Gene3D" id="3.20.20.100">
    <property type="entry name" value="NADP-dependent oxidoreductase domain"/>
    <property type="match status" value="1"/>
</dbReference>
<dbReference type="InterPro" id="IPR053135">
    <property type="entry name" value="AKR2_Oxidoreductase"/>
</dbReference>
<evidence type="ECO:0000259" key="1">
    <source>
        <dbReference type="Pfam" id="PF00248"/>
    </source>
</evidence>
<name>A0ABU6K967_9RHOO</name>
<dbReference type="Pfam" id="PF00248">
    <property type="entry name" value="Aldo_ket_red"/>
    <property type="match status" value="1"/>
</dbReference>
<proteinExistence type="predicted"/>
<evidence type="ECO:0000313" key="2">
    <source>
        <dbReference type="EMBL" id="MEC5388124.1"/>
    </source>
</evidence>
<dbReference type="PRINTS" id="PR00069">
    <property type="entry name" value="ALDKETRDTASE"/>
</dbReference>
<dbReference type="InterPro" id="IPR036812">
    <property type="entry name" value="NAD(P)_OxRdtase_dom_sf"/>
</dbReference>
<dbReference type="RefSeq" id="WP_327601092.1">
    <property type="nucleotide sequence ID" value="NZ_JAYXHS010000004.1"/>
</dbReference>
<keyword evidence="3" id="KW-1185">Reference proteome</keyword>
<dbReference type="InterPro" id="IPR023210">
    <property type="entry name" value="NADP_OxRdtase_dom"/>
</dbReference>
<comment type="caution">
    <text evidence="2">The sequence shown here is derived from an EMBL/GenBank/DDBJ whole genome shotgun (WGS) entry which is preliminary data.</text>
</comment>
<protein>
    <submittedName>
        <fullName evidence="2">Aldo/keto reductase</fullName>
    </submittedName>
</protein>
<dbReference type="PANTHER" id="PTHR43312">
    <property type="entry name" value="D-THREO-ALDOSE 1-DEHYDROGENASE"/>
    <property type="match status" value="1"/>
</dbReference>
<evidence type="ECO:0000313" key="3">
    <source>
        <dbReference type="Proteomes" id="UP001331561"/>
    </source>
</evidence>
<dbReference type="PANTHER" id="PTHR43312:SF1">
    <property type="entry name" value="NADP-DEPENDENT OXIDOREDUCTASE DOMAIN-CONTAINING PROTEIN"/>
    <property type="match status" value="1"/>
</dbReference>
<organism evidence="2 3">
    <name type="scientific">Uliginosibacterium silvisoli</name>
    <dbReference type="NCBI Taxonomy" id="3114758"/>
    <lineage>
        <taxon>Bacteria</taxon>
        <taxon>Pseudomonadati</taxon>
        <taxon>Pseudomonadota</taxon>
        <taxon>Betaproteobacteria</taxon>
        <taxon>Rhodocyclales</taxon>
        <taxon>Zoogloeaceae</taxon>
        <taxon>Uliginosibacterium</taxon>
    </lineage>
</organism>
<dbReference type="CDD" id="cd19097">
    <property type="entry name" value="AKR_unchar"/>
    <property type="match status" value="1"/>
</dbReference>
<dbReference type="EMBL" id="JAYXHS010000004">
    <property type="protein sequence ID" value="MEC5388124.1"/>
    <property type="molecule type" value="Genomic_DNA"/>
</dbReference>
<feature type="domain" description="NADP-dependent oxidoreductase" evidence="1">
    <location>
        <begin position="4"/>
        <end position="264"/>
    </location>
</feature>
<dbReference type="SUPFAM" id="SSF51430">
    <property type="entry name" value="NAD(P)-linked oxidoreductase"/>
    <property type="match status" value="1"/>
</dbReference>
<dbReference type="Proteomes" id="UP001331561">
    <property type="component" value="Unassembled WGS sequence"/>
</dbReference>